<evidence type="ECO:0000313" key="3">
    <source>
        <dbReference type="Proteomes" id="UP000887013"/>
    </source>
</evidence>
<gene>
    <name evidence="2" type="ORF">NPIL_581391</name>
</gene>
<dbReference type="OrthoDB" id="199913at2759"/>
<dbReference type="AlphaFoldDB" id="A0A8X6UG55"/>
<proteinExistence type="predicted"/>
<comment type="caution">
    <text evidence="2">The sequence shown here is derived from an EMBL/GenBank/DDBJ whole genome shotgun (WGS) entry which is preliminary data.</text>
</comment>
<dbReference type="Pfam" id="PF12937">
    <property type="entry name" value="F-box-like"/>
    <property type="match status" value="1"/>
</dbReference>
<protein>
    <recommendedName>
        <fullName evidence="1">F-box domain-containing protein</fullName>
    </recommendedName>
</protein>
<reference evidence="2" key="1">
    <citation type="submission" date="2020-08" db="EMBL/GenBank/DDBJ databases">
        <title>Multicomponent nature underlies the extraordinary mechanical properties of spider dragline silk.</title>
        <authorList>
            <person name="Kono N."/>
            <person name="Nakamura H."/>
            <person name="Mori M."/>
            <person name="Yoshida Y."/>
            <person name="Ohtoshi R."/>
            <person name="Malay A.D."/>
            <person name="Moran D.A.P."/>
            <person name="Tomita M."/>
            <person name="Numata K."/>
            <person name="Arakawa K."/>
        </authorList>
    </citation>
    <scope>NUCLEOTIDE SEQUENCE</scope>
</reference>
<evidence type="ECO:0000313" key="2">
    <source>
        <dbReference type="EMBL" id="GFU16515.1"/>
    </source>
</evidence>
<dbReference type="SUPFAM" id="SSF81383">
    <property type="entry name" value="F-box domain"/>
    <property type="match status" value="1"/>
</dbReference>
<organism evidence="2 3">
    <name type="scientific">Nephila pilipes</name>
    <name type="common">Giant wood spider</name>
    <name type="synonym">Nephila maculata</name>
    <dbReference type="NCBI Taxonomy" id="299642"/>
    <lineage>
        <taxon>Eukaryota</taxon>
        <taxon>Metazoa</taxon>
        <taxon>Ecdysozoa</taxon>
        <taxon>Arthropoda</taxon>
        <taxon>Chelicerata</taxon>
        <taxon>Arachnida</taxon>
        <taxon>Araneae</taxon>
        <taxon>Araneomorphae</taxon>
        <taxon>Entelegynae</taxon>
        <taxon>Araneoidea</taxon>
        <taxon>Nephilidae</taxon>
        <taxon>Nephila</taxon>
    </lineage>
</organism>
<feature type="domain" description="F-box" evidence="1">
    <location>
        <begin position="11"/>
        <end position="40"/>
    </location>
</feature>
<accession>A0A8X6UG55</accession>
<dbReference type="EMBL" id="BMAW01126383">
    <property type="protein sequence ID" value="GFU16515.1"/>
    <property type="molecule type" value="Genomic_DNA"/>
</dbReference>
<dbReference type="Proteomes" id="UP000887013">
    <property type="component" value="Unassembled WGS sequence"/>
</dbReference>
<dbReference type="InterPro" id="IPR036047">
    <property type="entry name" value="F-box-like_dom_sf"/>
</dbReference>
<name>A0A8X6UG55_NEPPI</name>
<dbReference type="InterPro" id="IPR001810">
    <property type="entry name" value="F-box_dom"/>
</dbReference>
<keyword evidence="3" id="KW-1185">Reference proteome</keyword>
<sequence length="378" mass="43092">MDKEHVPFLNHDVLAKIFRHINSRTLSKCAQVCSLWYEMSVAEKKRRTSILWTLKVYPPSNDYSVMESELFNALENIPIQPAFCIASMTIPLFKDFKKYFPSFGSTEHKNKKQRLSEDVRKGKYLNKVKHTALAAFLPESCPVAFTVASSILGFTVDCKPIKIVDGPAVSAVYIPEVPGFKVSYFSMNNRNYNLSRFLAENSPVKGILIFMPREPKYSTKLIQTLRLDNKDLKMAVGGAFVEHTDSFLGFVTAFSGPNAEAASIVIQMDDGKEEIMAKFETFQETGLLNHKCFAYMFLSDKRSFSWNRKEKILESEVFSQMYSNVPLFGIYSYKKLGCNYLPNFPKEKILKAGKFVENRRGFFYSDVSVVVLISLKAK</sequence>
<dbReference type="Gene3D" id="1.20.1280.50">
    <property type="match status" value="1"/>
</dbReference>
<evidence type="ECO:0000259" key="1">
    <source>
        <dbReference type="Pfam" id="PF12937"/>
    </source>
</evidence>
<dbReference type="GO" id="GO:0032436">
    <property type="term" value="P:positive regulation of proteasomal ubiquitin-dependent protein catabolic process"/>
    <property type="evidence" value="ECO:0007669"/>
    <property type="project" value="TreeGrafter"/>
</dbReference>
<dbReference type="PANTHER" id="PTHR14939">
    <property type="entry name" value="F-BOX ONLY PROTEIN 22"/>
    <property type="match status" value="1"/>
</dbReference>
<dbReference type="GO" id="GO:0000209">
    <property type="term" value="P:protein polyubiquitination"/>
    <property type="evidence" value="ECO:0007669"/>
    <property type="project" value="TreeGrafter"/>
</dbReference>
<dbReference type="PANTHER" id="PTHR14939:SF5">
    <property type="entry name" value="F-BOX ONLY PROTEIN 22"/>
    <property type="match status" value="1"/>
</dbReference>